<dbReference type="AlphaFoldDB" id="A0A7J5YJ03"/>
<dbReference type="Proteomes" id="UP000518266">
    <property type="component" value="Unassembled WGS sequence"/>
</dbReference>
<gene>
    <name evidence="2" type="ORF">F7725_015468</name>
</gene>
<evidence type="ECO:0000313" key="2">
    <source>
        <dbReference type="EMBL" id="KAF3848971.1"/>
    </source>
</evidence>
<sequence>MKLQSRNANKADVKAMMARFQAGGVSSDESSFTPPGRIKQPLNPTLSFGPTIPTKKPVQETFSGGSINTPPKPSYLKNTASNKSDSEVNDPNAAKALASRFASTQDDSNSNRKPFAVNKQQPTLKPSTEASPLQQAPLNSTLSDPKPTYPKPPPIQLQAQLGERRQRWRFTTKTDQQH</sequence>
<reference evidence="2 3" key="1">
    <citation type="submission" date="2020-03" db="EMBL/GenBank/DDBJ databases">
        <title>Dissostichus mawsoni Genome sequencing and assembly.</title>
        <authorList>
            <person name="Park H."/>
        </authorList>
    </citation>
    <scope>NUCLEOTIDE SEQUENCE [LARGE SCALE GENOMIC DNA]</scope>
    <source>
        <strain evidence="2">DM0001</strain>
        <tissue evidence="2">Muscle</tissue>
    </source>
</reference>
<name>A0A7J5YJ03_DISMA</name>
<feature type="region of interest" description="Disordered" evidence="1">
    <location>
        <begin position="22"/>
        <end position="178"/>
    </location>
</feature>
<dbReference type="OrthoDB" id="9396701at2759"/>
<organism evidence="2 3">
    <name type="scientific">Dissostichus mawsoni</name>
    <name type="common">Antarctic cod</name>
    <dbReference type="NCBI Taxonomy" id="36200"/>
    <lineage>
        <taxon>Eukaryota</taxon>
        <taxon>Metazoa</taxon>
        <taxon>Chordata</taxon>
        <taxon>Craniata</taxon>
        <taxon>Vertebrata</taxon>
        <taxon>Euteleostomi</taxon>
        <taxon>Actinopterygii</taxon>
        <taxon>Neopterygii</taxon>
        <taxon>Teleostei</taxon>
        <taxon>Neoteleostei</taxon>
        <taxon>Acanthomorphata</taxon>
        <taxon>Eupercaria</taxon>
        <taxon>Perciformes</taxon>
        <taxon>Notothenioidei</taxon>
        <taxon>Nototheniidae</taxon>
        <taxon>Dissostichus</taxon>
    </lineage>
</organism>
<accession>A0A7J5YJ03</accession>
<feature type="compositionally biased region" description="Polar residues" evidence="1">
    <location>
        <begin position="60"/>
        <end position="69"/>
    </location>
</feature>
<evidence type="ECO:0000313" key="3">
    <source>
        <dbReference type="Proteomes" id="UP000518266"/>
    </source>
</evidence>
<dbReference type="EMBL" id="JAAKFY010000012">
    <property type="protein sequence ID" value="KAF3848971.1"/>
    <property type="molecule type" value="Genomic_DNA"/>
</dbReference>
<feature type="compositionally biased region" description="Polar residues" evidence="1">
    <location>
        <begin position="169"/>
        <end position="178"/>
    </location>
</feature>
<protein>
    <submittedName>
        <fullName evidence="2">Uncharacterized protein</fullName>
    </submittedName>
</protein>
<keyword evidence="3" id="KW-1185">Reference proteome</keyword>
<comment type="caution">
    <text evidence="2">The sequence shown here is derived from an EMBL/GenBank/DDBJ whole genome shotgun (WGS) entry which is preliminary data.</text>
</comment>
<evidence type="ECO:0000256" key="1">
    <source>
        <dbReference type="SAM" id="MobiDB-lite"/>
    </source>
</evidence>
<feature type="compositionally biased region" description="Polar residues" evidence="1">
    <location>
        <begin position="101"/>
        <end position="143"/>
    </location>
</feature>
<proteinExistence type="predicted"/>